<protein>
    <submittedName>
        <fullName evidence="1">Uncharacterized protein</fullName>
    </submittedName>
</protein>
<proteinExistence type="predicted"/>
<dbReference type="AlphaFoldDB" id="A0A369A7S4"/>
<gene>
    <name evidence="1" type="ORF">DES35_101697</name>
</gene>
<dbReference type="EMBL" id="QPJS01000001">
    <property type="protein sequence ID" value="RCX05412.1"/>
    <property type="molecule type" value="Genomic_DNA"/>
</dbReference>
<sequence>MTAPIHSGLLHITLKRVFLSVSLIIRYTKILEKLLIYLFFDESGQRLVQIDNIQ</sequence>
<dbReference type="Proteomes" id="UP000253517">
    <property type="component" value="Unassembled WGS sequence"/>
</dbReference>
<comment type="caution">
    <text evidence="1">The sequence shown here is derived from an EMBL/GenBank/DDBJ whole genome shotgun (WGS) entry which is preliminary data.</text>
</comment>
<accession>A0A369A7S4</accession>
<evidence type="ECO:0000313" key="2">
    <source>
        <dbReference type="Proteomes" id="UP000253517"/>
    </source>
</evidence>
<evidence type="ECO:0000313" key="1">
    <source>
        <dbReference type="EMBL" id="RCX05412.1"/>
    </source>
</evidence>
<keyword evidence="2" id="KW-1185">Reference proteome</keyword>
<name>A0A369A7S4_9FLAO</name>
<organism evidence="1 2">
    <name type="scientific">Schleiferia thermophila</name>
    <dbReference type="NCBI Taxonomy" id="884107"/>
    <lineage>
        <taxon>Bacteria</taxon>
        <taxon>Pseudomonadati</taxon>
        <taxon>Bacteroidota</taxon>
        <taxon>Flavobacteriia</taxon>
        <taxon>Flavobacteriales</taxon>
        <taxon>Schleiferiaceae</taxon>
        <taxon>Schleiferia</taxon>
    </lineage>
</organism>
<reference evidence="1 2" key="1">
    <citation type="submission" date="2018-07" db="EMBL/GenBank/DDBJ databases">
        <title>Genomic Encyclopedia of Type Strains, Phase IV (KMG-IV): sequencing the most valuable type-strain genomes for metagenomic binning, comparative biology and taxonomic classification.</title>
        <authorList>
            <person name="Goeker M."/>
        </authorList>
    </citation>
    <scope>NUCLEOTIDE SEQUENCE [LARGE SCALE GENOMIC DNA]</scope>
    <source>
        <strain evidence="1 2">DSM 21410</strain>
    </source>
</reference>